<dbReference type="GO" id="GO:0015344">
    <property type="term" value="F:siderophore uptake transmembrane transporter activity"/>
    <property type="evidence" value="ECO:0007669"/>
    <property type="project" value="TreeGrafter"/>
</dbReference>
<keyword evidence="8" id="KW-0675">Receptor</keyword>
<dbReference type="InterPro" id="IPR008969">
    <property type="entry name" value="CarboxyPept-like_regulatory"/>
</dbReference>
<evidence type="ECO:0000256" key="12">
    <source>
        <dbReference type="SAM" id="SignalP"/>
    </source>
</evidence>
<feature type="domain" description="TonB-dependent receptor-like beta-barrel" evidence="13">
    <location>
        <begin position="414"/>
        <end position="777"/>
    </location>
</feature>
<keyword evidence="4 10" id="KW-0812">Transmembrane</keyword>
<dbReference type="InterPro" id="IPR023997">
    <property type="entry name" value="TonB-dep_OMP_SusC/RagA_CS"/>
</dbReference>
<dbReference type="SUPFAM" id="SSF49464">
    <property type="entry name" value="Carboxypeptidase regulatory domain-like"/>
    <property type="match status" value="1"/>
</dbReference>
<keyword evidence="7 10" id="KW-0472">Membrane</keyword>
<dbReference type="NCBIfam" id="TIGR04056">
    <property type="entry name" value="OMP_RagA_SusC"/>
    <property type="match status" value="1"/>
</dbReference>
<evidence type="ECO:0000259" key="14">
    <source>
        <dbReference type="Pfam" id="PF07715"/>
    </source>
</evidence>
<dbReference type="PANTHER" id="PTHR30069">
    <property type="entry name" value="TONB-DEPENDENT OUTER MEMBRANE RECEPTOR"/>
    <property type="match status" value="1"/>
</dbReference>
<feature type="domain" description="TonB-dependent receptor plug" evidence="14">
    <location>
        <begin position="111"/>
        <end position="245"/>
    </location>
</feature>
<organism evidence="15 16">
    <name type="scientific">Abyssalbus ytuae</name>
    <dbReference type="NCBI Taxonomy" id="2926907"/>
    <lineage>
        <taxon>Bacteria</taxon>
        <taxon>Pseudomonadati</taxon>
        <taxon>Bacteroidota</taxon>
        <taxon>Flavobacteriia</taxon>
        <taxon>Flavobacteriales</taxon>
        <taxon>Flavobacteriaceae</taxon>
        <taxon>Abyssalbus</taxon>
    </lineage>
</organism>
<dbReference type="GO" id="GO:0044718">
    <property type="term" value="P:siderophore transmembrane transport"/>
    <property type="evidence" value="ECO:0007669"/>
    <property type="project" value="TreeGrafter"/>
</dbReference>
<dbReference type="KEGG" id="fbm:MQE35_01870"/>
<dbReference type="EMBL" id="CP094358">
    <property type="protein sequence ID" value="UOB18060.1"/>
    <property type="molecule type" value="Genomic_DNA"/>
</dbReference>
<dbReference type="InterPro" id="IPR037066">
    <property type="entry name" value="Plug_dom_sf"/>
</dbReference>
<evidence type="ECO:0000256" key="9">
    <source>
        <dbReference type="ARBA" id="ARBA00023237"/>
    </source>
</evidence>
<evidence type="ECO:0000256" key="1">
    <source>
        <dbReference type="ARBA" id="ARBA00004571"/>
    </source>
</evidence>
<dbReference type="InterPro" id="IPR000531">
    <property type="entry name" value="Beta-barrel_TonB"/>
</dbReference>
<keyword evidence="6 11" id="KW-0798">TonB box</keyword>
<dbReference type="InterPro" id="IPR036942">
    <property type="entry name" value="Beta-barrel_TonB_sf"/>
</dbReference>
<dbReference type="PROSITE" id="PS52016">
    <property type="entry name" value="TONB_DEPENDENT_REC_3"/>
    <property type="match status" value="1"/>
</dbReference>
<dbReference type="Gene3D" id="2.170.130.10">
    <property type="entry name" value="TonB-dependent receptor, plug domain"/>
    <property type="match status" value="1"/>
</dbReference>
<feature type="signal peptide" evidence="12">
    <location>
        <begin position="1"/>
        <end position="18"/>
    </location>
</feature>
<gene>
    <name evidence="15" type="ORF">MQE35_01870</name>
</gene>
<dbReference type="InterPro" id="IPR023996">
    <property type="entry name" value="TonB-dep_OMP_SusC/RagA"/>
</dbReference>
<evidence type="ECO:0000259" key="13">
    <source>
        <dbReference type="Pfam" id="PF00593"/>
    </source>
</evidence>
<dbReference type="SUPFAM" id="SSF56935">
    <property type="entry name" value="Porins"/>
    <property type="match status" value="1"/>
</dbReference>
<proteinExistence type="inferred from homology"/>
<keyword evidence="9 10" id="KW-0998">Cell outer membrane</keyword>
<sequence length="1024" mass="113051">MKVKFLLFFLHLYCISFAQNVSGLVTDNSGVPLAGVSVLVEGKGKGTVTDFDGKFTINAIQGDILIFSFIGLKTQRVTVGSDTTINVVLEEDTTTLDEVVVTAFGIEKDIKTVGYSLQQIDSETIEKSNSTNIFEALQGNVAGLSISTTSGTAGGGTDILLRGVNSLYAGNDNQPLIIVDGLPVNNETISGEVNPSTGSNSTNSAEQFSFSNRGMDINPEDIASVSVLKGASASALYGLRGANGAIIITTKRGKIGKPQFSFVSGLSMKSVEKTPELQSKYREGYSGEARLSMNPDSADGYDHNGTTFYTWGPTYEDDPDNNFFFHNTYDDFFRTGLVLENNFSVNGGSESIRYFASIGHVDESGIVPNTDYSRTTVRLKNNIELSKSLDFEGSIGYTKSGGSRANSGDKSIMSSLSYWSPSVDINDYLLPDGSQKNYAAGIIDNPRYFAETSNLKDDVDRWIASGKLNWDVNDWLNLSYIASIDTYADNRRRYVPDDLDVGDDVGGFIVEEHIKFNAFNSNFIATATKDITDKFRATLLVGNQIDMNDKDYAYVRGEGLRAAGLNNLGNTREIFQRSYNQKRRIVGLFGDLRLEYANRVFFTLTGRNDWASTLPKDNRSFFYPSASASFLFNDLIDEEQKIFSFGKIRASWAEVGKIPPIGVVGRFYYPSDYNGFYISETAGILDLEPEITRTFEIGTDLRFLDNKFRIDYTYYRNTSEKQIFPLNVAPSSGISRLWTNAGKVENIGHEVLLSADILHNEKINWTATVNWFTNEGEVLSLPEDISSIVFADSGFAGVVAQVNVGDSPGTLYGYTWRYENGQRYIGANGRPEIEVDERKKVGNAFPDWTGTFQNTFSYKNLSLSFLLEYKKGGDLYDAGQRNSIRNGILQITADQRNETVVLDGVMDDGNGGYTTNTIETLIDQNYFRDSFAYNRASEILVQDASWLKLRNISLTYNLPGTVIEPLNLDTVSLSVGAGNIILWTPFDGFDPEGNQYSAGSNTYGFTGLNIPLAQTYNFTLKVGF</sequence>
<keyword evidence="2 10" id="KW-0813">Transport</keyword>
<evidence type="ECO:0000256" key="4">
    <source>
        <dbReference type="ARBA" id="ARBA00022692"/>
    </source>
</evidence>
<dbReference type="Pfam" id="PF13715">
    <property type="entry name" value="CarbopepD_reg_2"/>
    <property type="match status" value="1"/>
</dbReference>
<evidence type="ECO:0000313" key="16">
    <source>
        <dbReference type="Proteomes" id="UP000831290"/>
    </source>
</evidence>
<evidence type="ECO:0000256" key="2">
    <source>
        <dbReference type="ARBA" id="ARBA00022448"/>
    </source>
</evidence>
<comment type="similarity">
    <text evidence="10 11">Belongs to the TonB-dependent receptor family.</text>
</comment>
<name>A0A9E6ZPB4_9FLAO</name>
<protein>
    <submittedName>
        <fullName evidence="15">SusC/RagA family TonB-linked outer membrane protein</fullName>
    </submittedName>
</protein>
<evidence type="ECO:0000256" key="7">
    <source>
        <dbReference type="ARBA" id="ARBA00023136"/>
    </source>
</evidence>
<evidence type="ECO:0000256" key="11">
    <source>
        <dbReference type="RuleBase" id="RU003357"/>
    </source>
</evidence>
<dbReference type="InterPro" id="IPR012910">
    <property type="entry name" value="Plug_dom"/>
</dbReference>
<evidence type="ECO:0000256" key="3">
    <source>
        <dbReference type="ARBA" id="ARBA00022452"/>
    </source>
</evidence>
<dbReference type="GO" id="GO:0009279">
    <property type="term" value="C:cell outer membrane"/>
    <property type="evidence" value="ECO:0007669"/>
    <property type="project" value="UniProtKB-SubCell"/>
</dbReference>
<dbReference type="Gene3D" id="2.40.170.20">
    <property type="entry name" value="TonB-dependent receptor, beta-barrel domain"/>
    <property type="match status" value="1"/>
</dbReference>
<dbReference type="NCBIfam" id="TIGR04057">
    <property type="entry name" value="SusC_RagA_signa"/>
    <property type="match status" value="1"/>
</dbReference>
<evidence type="ECO:0000256" key="8">
    <source>
        <dbReference type="ARBA" id="ARBA00023170"/>
    </source>
</evidence>
<reference evidence="15" key="1">
    <citation type="submission" date="2022-03" db="EMBL/GenBank/DDBJ databases">
        <title>Description of Abyssus ytuae gen. nov., sp. nov., a novel member of the family Flavobacteriaceae isolated from the sediment of Mariana Trench.</title>
        <authorList>
            <person name="Zhang J."/>
            <person name="Xu X."/>
        </authorList>
    </citation>
    <scope>NUCLEOTIDE SEQUENCE</scope>
    <source>
        <strain evidence="15">MT3330</strain>
    </source>
</reference>
<accession>A0A9E6ZPB4</accession>
<dbReference type="RefSeq" id="WP_255843993.1">
    <property type="nucleotide sequence ID" value="NZ_CP094358.1"/>
</dbReference>
<feature type="chain" id="PRO_5038367029" evidence="12">
    <location>
        <begin position="19"/>
        <end position="1024"/>
    </location>
</feature>
<keyword evidence="3 10" id="KW-1134">Transmembrane beta strand</keyword>
<dbReference type="AlphaFoldDB" id="A0A9E6ZPB4"/>
<evidence type="ECO:0000256" key="10">
    <source>
        <dbReference type="PROSITE-ProRule" id="PRU01360"/>
    </source>
</evidence>
<dbReference type="Proteomes" id="UP000831290">
    <property type="component" value="Chromosome"/>
</dbReference>
<keyword evidence="5 12" id="KW-0732">Signal</keyword>
<evidence type="ECO:0000256" key="6">
    <source>
        <dbReference type="ARBA" id="ARBA00023077"/>
    </source>
</evidence>
<dbReference type="PANTHER" id="PTHR30069:SF29">
    <property type="entry name" value="HEMOGLOBIN AND HEMOGLOBIN-HAPTOGLOBIN-BINDING PROTEIN 1-RELATED"/>
    <property type="match status" value="1"/>
</dbReference>
<dbReference type="Pfam" id="PF07715">
    <property type="entry name" value="Plug"/>
    <property type="match status" value="1"/>
</dbReference>
<dbReference type="InterPro" id="IPR039426">
    <property type="entry name" value="TonB-dep_rcpt-like"/>
</dbReference>
<dbReference type="Gene3D" id="2.60.40.1120">
    <property type="entry name" value="Carboxypeptidase-like, regulatory domain"/>
    <property type="match status" value="1"/>
</dbReference>
<dbReference type="Pfam" id="PF00593">
    <property type="entry name" value="TonB_dep_Rec_b-barrel"/>
    <property type="match status" value="1"/>
</dbReference>
<evidence type="ECO:0000313" key="15">
    <source>
        <dbReference type="EMBL" id="UOB18060.1"/>
    </source>
</evidence>
<keyword evidence="16" id="KW-1185">Reference proteome</keyword>
<evidence type="ECO:0000256" key="5">
    <source>
        <dbReference type="ARBA" id="ARBA00022729"/>
    </source>
</evidence>
<comment type="subcellular location">
    <subcellularLocation>
        <location evidence="1 10">Cell outer membrane</location>
        <topology evidence="1 10">Multi-pass membrane protein</topology>
    </subcellularLocation>
</comment>